<dbReference type="STRING" id="421058.SAMN05421866_3813"/>
<proteinExistence type="predicted"/>
<keyword evidence="1 4" id="KW-0349">Heme</keyword>
<keyword evidence="3 4" id="KW-0408">Iron</keyword>
<reference evidence="7" key="1">
    <citation type="submission" date="2016-11" db="EMBL/GenBank/DDBJ databases">
        <authorList>
            <person name="Varghese N."/>
            <person name="Submissions S."/>
        </authorList>
    </citation>
    <scope>NUCLEOTIDE SEQUENCE [LARGE SCALE GENOMIC DNA]</scope>
    <source>
        <strain evidence="7">DSM 19055</strain>
    </source>
</reference>
<dbReference type="Proteomes" id="UP000184047">
    <property type="component" value="Unassembled WGS sequence"/>
</dbReference>
<accession>A0A1M5VZC6</accession>
<dbReference type="GO" id="GO:0046872">
    <property type="term" value="F:metal ion binding"/>
    <property type="evidence" value="ECO:0007669"/>
    <property type="project" value="UniProtKB-KW"/>
</dbReference>
<dbReference type="EMBL" id="FQWT01000007">
    <property type="protein sequence ID" value="SHH80632.1"/>
    <property type="molecule type" value="Genomic_DNA"/>
</dbReference>
<dbReference type="eggNOG" id="COG2010">
    <property type="taxonomic scope" value="Bacteria"/>
</dbReference>
<name>A0A1M5VZC6_9FLAO</name>
<sequence>MDMKKVILSMIAGAAFMVSCGPKSTAVTGPKYTASEKLVQGKTIFENSCAKCHKLPDPAKHDDQGWIKTLSRMAPKAKLSTDQHQMVYDYLISVNKK</sequence>
<evidence type="ECO:0000256" key="4">
    <source>
        <dbReference type="PROSITE-ProRule" id="PRU00433"/>
    </source>
</evidence>
<dbReference type="AlphaFoldDB" id="A0A1M5VZC6"/>
<dbReference type="GO" id="GO:0020037">
    <property type="term" value="F:heme binding"/>
    <property type="evidence" value="ECO:0007669"/>
    <property type="project" value="InterPro"/>
</dbReference>
<dbReference type="GO" id="GO:0009055">
    <property type="term" value="F:electron transfer activity"/>
    <property type="evidence" value="ECO:0007669"/>
    <property type="project" value="InterPro"/>
</dbReference>
<dbReference type="InterPro" id="IPR009056">
    <property type="entry name" value="Cyt_c-like_dom"/>
</dbReference>
<evidence type="ECO:0000313" key="6">
    <source>
        <dbReference type="EMBL" id="SHH80632.1"/>
    </source>
</evidence>
<feature type="domain" description="Cytochrome c" evidence="5">
    <location>
        <begin position="36"/>
        <end position="97"/>
    </location>
</feature>
<dbReference type="SUPFAM" id="SSF46626">
    <property type="entry name" value="Cytochrome c"/>
    <property type="match status" value="1"/>
</dbReference>
<organism evidence="6 7">
    <name type="scientific">Chryseobacterium oranimense</name>
    <dbReference type="NCBI Taxonomy" id="421058"/>
    <lineage>
        <taxon>Bacteria</taxon>
        <taxon>Pseudomonadati</taxon>
        <taxon>Bacteroidota</taxon>
        <taxon>Flavobacteriia</taxon>
        <taxon>Flavobacteriales</taxon>
        <taxon>Weeksellaceae</taxon>
        <taxon>Chryseobacterium group</taxon>
        <taxon>Chryseobacterium</taxon>
    </lineage>
</organism>
<dbReference type="InterPro" id="IPR036909">
    <property type="entry name" value="Cyt_c-like_dom_sf"/>
</dbReference>
<evidence type="ECO:0000313" key="7">
    <source>
        <dbReference type="Proteomes" id="UP000184047"/>
    </source>
</evidence>
<keyword evidence="7" id="KW-1185">Reference proteome</keyword>
<evidence type="ECO:0000256" key="2">
    <source>
        <dbReference type="ARBA" id="ARBA00022723"/>
    </source>
</evidence>
<evidence type="ECO:0000256" key="3">
    <source>
        <dbReference type="ARBA" id="ARBA00023004"/>
    </source>
</evidence>
<dbReference type="Gene3D" id="1.10.760.10">
    <property type="entry name" value="Cytochrome c-like domain"/>
    <property type="match status" value="1"/>
</dbReference>
<evidence type="ECO:0000259" key="5">
    <source>
        <dbReference type="PROSITE" id="PS51007"/>
    </source>
</evidence>
<dbReference type="PROSITE" id="PS51257">
    <property type="entry name" value="PROKAR_LIPOPROTEIN"/>
    <property type="match status" value="1"/>
</dbReference>
<protein>
    <submittedName>
        <fullName evidence="6">Cytochrome c</fullName>
    </submittedName>
</protein>
<evidence type="ECO:0000256" key="1">
    <source>
        <dbReference type="ARBA" id="ARBA00022617"/>
    </source>
</evidence>
<gene>
    <name evidence="6" type="ORF">SAMN05421866_3813</name>
</gene>
<keyword evidence="2 4" id="KW-0479">Metal-binding</keyword>
<dbReference type="PROSITE" id="PS51007">
    <property type="entry name" value="CYTC"/>
    <property type="match status" value="1"/>
</dbReference>